<accession>A0A1Z4JK84</accession>
<reference evidence="2 3" key="1">
    <citation type="submission" date="2017-06" db="EMBL/GenBank/DDBJ databases">
        <title>Genome sequencing of cyanobaciteial culture collection at National Institute for Environmental Studies (NIES).</title>
        <authorList>
            <person name="Hirose Y."/>
            <person name="Shimura Y."/>
            <person name="Fujisawa T."/>
            <person name="Nakamura Y."/>
            <person name="Kawachi M."/>
        </authorList>
    </citation>
    <scope>NUCLEOTIDE SEQUENCE [LARGE SCALE GENOMIC DNA]</scope>
    <source>
        <strain evidence="2 3">NIES-2135</strain>
    </source>
</reference>
<keyword evidence="1" id="KW-0472">Membrane</keyword>
<dbReference type="Proteomes" id="UP000217895">
    <property type="component" value="Chromosome"/>
</dbReference>
<organism evidence="2 3">
    <name type="scientific">Leptolyngbya boryana NIES-2135</name>
    <dbReference type="NCBI Taxonomy" id="1973484"/>
    <lineage>
        <taxon>Bacteria</taxon>
        <taxon>Bacillati</taxon>
        <taxon>Cyanobacteriota</taxon>
        <taxon>Cyanophyceae</taxon>
        <taxon>Leptolyngbyales</taxon>
        <taxon>Leptolyngbyaceae</taxon>
        <taxon>Leptolyngbya group</taxon>
        <taxon>Leptolyngbya</taxon>
    </lineage>
</organism>
<dbReference type="Pfam" id="PF04020">
    <property type="entry name" value="Phage_holin_4_2"/>
    <property type="match status" value="1"/>
</dbReference>
<dbReference type="InterPro" id="IPR007165">
    <property type="entry name" value="Phage_holin_4_2"/>
</dbReference>
<feature type="transmembrane region" description="Helical" evidence="1">
    <location>
        <begin position="24"/>
        <end position="46"/>
    </location>
</feature>
<evidence type="ECO:0000313" key="3">
    <source>
        <dbReference type="Proteomes" id="UP000217895"/>
    </source>
</evidence>
<gene>
    <name evidence="2" type="ORF">NIES2135_39320</name>
</gene>
<keyword evidence="1" id="KW-0812">Transmembrane</keyword>
<evidence type="ECO:0000256" key="1">
    <source>
        <dbReference type="SAM" id="Phobius"/>
    </source>
</evidence>
<name>A0A1Z4JK84_LEPBY</name>
<proteinExistence type="predicted"/>
<dbReference type="AlphaFoldDB" id="A0A1Z4JK84"/>
<feature type="transmembrane region" description="Helical" evidence="1">
    <location>
        <begin position="85"/>
        <end position="107"/>
    </location>
</feature>
<dbReference type="EMBL" id="AP018203">
    <property type="protein sequence ID" value="BAY57068.1"/>
    <property type="molecule type" value="Genomic_DNA"/>
</dbReference>
<keyword evidence="1" id="KW-1133">Transmembrane helix</keyword>
<protein>
    <recommendedName>
        <fullName evidence="4">Phage holin family protein</fullName>
    </recommendedName>
</protein>
<feature type="transmembrane region" description="Helical" evidence="1">
    <location>
        <begin position="58"/>
        <end position="79"/>
    </location>
</feature>
<dbReference type="PANTHER" id="PTHR37309">
    <property type="entry name" value="SLR0284 PROTEIN"/>
    <property type="match status" value="1"/>
</dbReference>
<evidence type="ECO:0008006" key="4">
    <source>
        <dbReference type="Google" id="ProtNLM"/>
    </source>
</evidence>
<evidence type="ECO:0000313" key="2">
    <source>
        <dbReference type="EMBL" id="BAY57068.1"/>
    </source>
</evidence>
<sequence>MLSFLLTTLTTALGLLVVDLVIPGVTIATFPAALVAAVSVGLVNGFVKPVLSVLSLPITFLTLGLFSLVVNGLCFWLASVFVPGFAVHGFLAFILGPVVLSFATTFLNKYFAEKGIGSLPANQ</sequence>
<keyword evidence="3" id="KW-1185">Reference proteome</keyword>
<dbReference type="PANTHER" id="PTHR37309:SF1">
    <property type="entry name" value="SLR0284 PROTEIN"/>
    <property type="match status" value="1"/>
</dbReference>